<comment type="caution">
    <text evidence="1">The sequence shown here is derived from an EMBL/GenBank/DDBJ whole genome shotgun (WGS) entry which is preliminary data.</text>
</comment>
<dbReference type="Proteomes" id="UP000282582">
    <property type="component" value="Unassembled WGS sequence"/>
</dbReference>
<accession>A0A3M6Z288</accession>
<protein>
    <recommendedName>
        <fullName evidence="9">Tautomerase cis-CaaD-like domain-containing protein</fullName>
    </recommendedName>
</protein>
<proteinExistence type="predicted"/>
<organism evidence="1 8">
    <name type="scientific">Hortaea werneckii</name>
    <name type="common">Black yeast</name>
    <name type="synonym">Cladosporium werneckii</name>
    <dbReference type="NCBI Taxonomy" id="91943"/>
    <lineage>
        <taxon>Eukaryota</taxon>
        <taxon>Fungi</taxon>
        <taxon>Dikarya</taxon>
        <taxon>Ascomycota</taxon>
        <taxon>Pezizomycotina</taxon>
        <taxon>Dothideomycetes</taxon>
        <taxon>Dothideomycetidae</taxon>
        <taxon>Mycosphaerellales</taxon>
        <taxon>Teratosphaeriaceae</taxon>
        <taxon>Hortaea</taxon>
    </lineage>
</organism>
<evidence type="ECO:0008006" key="9">
    <source>
        <dbReference type="Google" id="ProtNLM"/>
    </source>
</evidence>
<dbReference type="AlphaFoldDB" id="A0A3M6Z288"/>
<evidence type="ECO:0000313" key="2">
    <source>
        <dbReference type="EMBL" id="RMY14808.1"/>
    </source>
</evidence>
<evidence type="ECO:0000313" key="5">
    <source>
        <dbReference type="Proteomes" id="UP000269276"/>
    </source>
</evidence>
<dbReference type="EMBL" id="QWIL01000713">
    <property type="protein sequence ID" value="RMY14808.1"/>
    <property type="molecule type" value="Genomic_DNA"/>
</dbReference>
<dbReference type="EMBL" id="QWIP01000049">
    <property type="protein sequence ID" value="RMY75860.1"/>
    <property type="molecule type" value="Genomic_DNA"/>
</dbReference>
<dbReference type="EMBL" id="QWIM01000743">
    <property type="protein sequence ID" value="RMY31359.1"/>
    <property type="molecule type" value="Genomic_DNA"/>
</dbReference>
<evidence type="ECO:0000313" key="4">
    <source>
        <dbReference type="EMBL" id="RMY75860.1"/>
    </source>
</evidence>
<evidence type="ECO:0000313" key="1">
    <source>
        <dbReference type="EMBL" id="RMY09267.1"/>
    </source>
</evidence>
<dbReference type="EMBL" id="QWIK01000271">
    <property type="protein sequence ID" value="RMY09267.1"/>
    <property type="molecule type" value="Genomic_DNA"/>
</dbReference>
<name>A0A3M6Z288_HORWE</name>
<evidence type="ECO:0000313" key="6">
    <source>
        <dbReference type="Proteomes" id="UP000271337"/>
    </source>
</evidence>
<dbReference type="Proteomes" id="UP000271337">
    <property type="component" value="Unassembled WGS sequence"/>
</dbReference>
<evidence type="ECO:0000313" key="8">
    <source>
        <dbReference type="Proteomes" id="UP000282582"/>
    </source>
</evidence>
<reference evidence="5 6" key="1">
    <citation type="journal article" date="2018" name="BMC Genomics">
        <title>Genomic evidence for intraspecific hybridization in a clonal and extremely halotolerant yeast.</title>
        <authorList>
            <person name="Gostincar C."/>
            <person name="Stajich J.E."/>
            <person name="Zupancic J."/>
            <person name="Zalar P."/>
            <person name="Gunde-Cimerman N."/>
        </authorList>
    </citation>
    <scope>NUCLEOTIDE SEQUENCE [LARGE SCALE GENOMIC DNA]</scope>
    <source>
        <strain evidence="4 5">EXF-2682</strain>
        <strain evidence="3 7">EXF-6651</strain>
        <strain evidence="1 8">EXF-6654</strain>
        <strain evidence="2 6">EXF-6669</strain>
    </source>
</reference>
<dbReference type="Proteomes" id="UP000276864">
    <property type="component" value="Unassembled WGS sequence"/>
</dbReference>
<sequence>MARSFTTDLGQRLIESHRRFNPNDDPSSIKVLTYFLHSSSGNGLIVGSGGDMMSYRHIRVIIDILAGSKTANEKQDMMRRTMECCMEYEGKKAQDCEFEIRINEVEEGNMMRMLPGRKQMV</sequence>
<gene>
    <name evidence="4" type="ORF">D0863_02313</name>
    <name evidence="3" type="ORF">D0866_07342</name>
    <name evidence="2" type="ORF">D0867_07023</name>
    <name evidence="1" type="ORF">D0868_04340</name>
</gene>
<dbReference type="OrthoDB" id="3943986at2759"/>
<evidence type="ECO:0000313" key="7">
    <source>
        <dbReference type="Proteomes" id="UP000276864"/>
    </source>
</evidence>
<evidence type="ECO:0000313" key="3">
    <source>
        <dbReference type="EMBL" id="RMY31359.1"/>
    </source>
</evidence>
<dbReference type="Proteomes" id="UP000269276">
    <property type="component" value="Unassembled WGS sequence"/>
</dbReference>